<protein>
    <recommendedName>
        <fullName evidence="3">Sigma-70, region 4</fullName>
    </recommendedName>
</protein>
<sequence length="156" mass="16958">MPKGAGMGVAEQELRALRRARVRKELAELEYHRQLVVAVSRTSQRQVAAELGLSQSSVSSALRAARRVAVPREGQRSASPYEVCQRYTAGELDREEAVAQLVAWPWVPTGDMRTSPGDDLMVVPEGTIDELYQAASDGLIDVGMCEAVLDALYGDA</sequence>
<dbReference type="Proteomes" id="UP000273001">
    <property type="component" value="Chromosome"/>
</dbReference>
<evidence type="ECO:0008006" key="3">
    <source>
        <dbReference type="Google" id="ProtNLM"/>
    </source>
</evidence>
<evidence type="ECO:0000313" key="2">
    <source>
        <dbReference type="Proteomes" id="UP000273001"/>
    </source>
</evidence>
<accession>A0ABM6Z476</accession>
<proteinExistence type="predicted"/>
<name>A0ABM6Z476_9ACTO</name>
<dbReference type="EMBL" id="CP032514">
    <property type="protein sequence ID" value="AYD89930.1"/>
    <property type="molecule type" value="Genomic_DNA"/>
</dbReference>
<organism evidence="1 2">
    <name type="scientific">Actinomyces lilanjuaniae</name>
    <dbReference type="NCBI Taxonomy" id="2321394"/>
    <lineage>
        <taxon>Bacteria</taxon>
        <taxon>Bacillati</taxon>
        <taxon>Actinomycetota</taxon>
        <taxon>Actinomycetes</taxon>
        <taxon>Actinomycetales</taxon>
        <taxon>Actinomycetaceae</taxon>
        <taxon>Actinomyces</taxon>
    </lineage>
</organism>
<evidence type="ECO:0000313" key="1">
    <source>
        <dbReference type="EMBL" id="AYD89930.1"/>
    </source>
</evidence>
<reference evidence="1 2" key="1">
    <citation type="submission" date="2018-09" db="EMBL/GenBank/DDBJ databases">
        <authorList>
            <person name="Li J."/>
        </authorList>
    </citation>
    <scope>NUCLEOTIDE SEQUENCE [LARGE SCALE GENOMIC DNA]</scope>
    <source>
        <strain evidence="1 2">2129</strain>
    </source>
</reference>
<keyword evidence="2" id="KW-1185">Reference proteome</keyword>
<gene>
    <name evidence="1" type="ORF">D5R93_07645</name>
</gene>